<dbReference type="Pfam" id="PF12765">
    <property type="entry name" value="Cohesin_HEAT"/>
    <property type="match status" value="1"/>
</dbReference>
<evidence type="ECO:0000256" key="1">
    <source>
        <dbReference type="ARBA" id="ARBA00004123"/>
    </source>
</evidence>
<keyword evidence="5 6" id="KW-0131">Cell cycle</keyword>
<evidence type="ECO:0000256" key="4">
    <source>
        <dbReference type="ARBA" id="ARBA00023242"/>
    </source>
</evidence>
<evidence type="ECO:0000256" key="8">
    <source>
        <dbReference type="SAM" id="MobiDB-lite"/>
    </source>
</evidence>
<dbReference type="GO" id="GO:1990414">
    <property type="term" value="P:replication-born double-strand break repair via sister chromatid exchange"/>
    <property type="evidence" value="ECO:0007669"/>
    <property type="project" value="TreeGrafter"/>
</dbReference>
<dbReference type="InterPro" id="IPR033031">
    <property type="entry name" value="Scc2/Nipped-B"/>
</dbReference>
<dbReference type="InterPro" id="IPR016024">
    <property type="entry name" value="ARM-type_fold"/>
</dbReference>
<evidence type="ECO:0000256" key="7">
    <source>
        <dbReference type="SAM" id="Coils"/>
    </source>
</evidence>
<dbReference type="InterPro" id="IPR024986">
    <property type="entry name" value="Nipped-B_C"/>
</dbReference>
<name>A0AA88XQL0_PINIB</name>
<dbReference type="GO" id="GO:0071169">
    <property type="term" value="P:establishment of protein localization to chromatin"/>
    <property type="evidence" value="ECO:0007669"/>
    <property type="project" value="TreeGrafter"/>
</dbReference>
<dbReference type="CDD" id="cd23958">
    <property type="entry name" value="SCC2"/>
    <property type="match status" value="1"/>
</dbReference>
<comment type="subcellular location">
    <subcellularLocation>
        <location evidence="1 6">Nucleus</location>
    </subcellularLocation>
</comment>
<evidence type="ECO:0000256" key="6">
    <source>
        <dbReference type="RuleBase" id="RU364107"/>
    </source>
</evidence>
<sequence length="1611" mass="183985">MEGILETAEDINFGSLDPSNDETECPPETLISRGVLSDLCGETAKLKTLGVLNQVPADRLVKLLTVLQWNIRDGTKVSPLIGQVEDEDDEEQRLWREVTMERVMRSMESALTALYIMTSPDMPKQVYIEDVIERIILFGKFQLQNTIFPEFDPVYRIDPKAKDGYHGSLKAKRARASQVKHKSTISLYNKISDMISNLAELVYVQELTDTTILQVFSKYEKHRQLILEDIFASLARLPSSKRNLRNYRLNSEESIQMVTALALQLIQCVVILPSSSLQDTNIEDEESLQSSKQKLKRQADHDVTIVTSFENALRTGHNFLSVFLKKCTTKGEEDYRPMFENFVQDLLSTVNKPEWPSSELLLSLLGRILVSQFSNKSTDMSQRVASLEYLGIVASRLRRDAVSSQDNQETVDEIIAKVNAEDSDEEEIIKRSTRARKSDSPVSEMEDQTQVLQKAMLDYLAHHCKSESAYWYARLFYIAQWYRDVNLELERTMKGGGDADMGGQMTSEVIENAEKRKKFLLEMAELSSKPTANFKPPSTKLDYDNACLAARYLSSKRPFAKSFDYYLTQILRVLCETAVAVRTKAMKCLTAVIEADPGILARDDMKQGVHARFLDQSTSVREAAVELVGRFILIRPELIPTYYDMLSERILDTGISVRKRVIKIFRDICVEHSDFQKIPEICVKMIRRVNDEEGIKKLVNEVFQTMWFTPLSTRDKDSTKLLTRVINITEVVAACRDTGYEFFEQLLENLLKKDEDGNFNKSAVTSCRQIVDCLVENVLTLEEKAVDMEARKGCSTRLVASLSTLYLFSKIKPDLMVKHAITLQPYLDITCQNQADYQVLQNVARILEVVIPLMVHPSELFLAQVEEDMVKLILKHGMKVVQSCVSCLGAVVNCVSHNYALVKDCFHKFFGCLLRFMAEHKNDPTSPSRERKPTLLRSLFTTGLLCKNFDFDAKELGDPKYSVKDRVFEVLVYFVNHDDEAIKEMALSGLGSMAIRHFEVMLGQEMKTMYFNFLEKEKSSLKLKIQVLKNLQQYLLEEEVRMHKADAEWKKHAKEEDLKEMGDVQSGMASTIMQVYLTKVLDSFFHSQFQVRLSALSVINLVLQQGLVHPVQCVPYLISMCTDEEQSIRVKADQQLQEIEKQYPGFIHMKALQGLKMSYRLQEILQSSNSASSVIRGMRNPEENTVSLNNYLYTVLRSNRSHRRAILTSLLNHFDDSSRISLQEQVYIADNLAFFPYQTQDEPLFIIHQIDIIVSVAGSNLLQSFKEGMTNGEQQHMVYDDDDDDPEKLIEKLPDDISPLLNICTLWQGCILLLHLKHHFKETYGFNDSKIHNYSPSEYKTYDKPVQRKFHVKFNPETVLEVLTEKRYDPDSVDDDMRDKVVTDYLEFKDLMESIDPPDEDEEEDNRSTGGQTPNPGRVTPTPGRVTPTSGRVTPTPGRHTPTPGSRSPRVGVNVTPEEGVGETTEIHVANGGEDTAIVIENEENAADDKVEDKRRVPPIKIKTSHHFNTPRTSRHQHLFTVDKRKIPLQTSSNRNFCKSLNASHSGHRTSSSKKQKSHKKRKKRYGSDSEEDSDYGEQEVRSSKKKAKKKRKRYGSDSDDDSDEDPDFCL</sequence>
<dbReference type="GO" id="GO:0003682">
    <property type="term" value="F:chromatin binding"/>
    <property type="evidence" value="ECO:0007669"/>
    <property type="project" value="TreeGrafter"/>
</dbReference>
<evidence type="ECO:0000256" key="3">
    <source>
        <dbReference type="ARBA" id="ARBA00022737"/>
    </source>
</evidence>
<dbReference type="Gene3D" id="1.25.10.10">
    <property type="entry name" value="Leucine-rich Repeat Variant"/>
    <property type="match status" value="2"/>
</dbReference>
<keyword evidence="11" id="KW-1185">Reference proteome</keyword>
<dbReference type="EMBL" id="VSWD01000010">
    <property type="protein sequence ID" value="KAK3089843.1"/>
    <property type="molecule type" value="Genomic_DNA"/>
</dbReference>
<dbReference type="GO" id="GO:0140588">
    <property type="term" value="P:chromatin looping"/>
    <property type="evidence" value="ECO:0007669"/>
    <property type="project" value="InterPro"/>
</dbReference>
<feature type="compositionally biased region" description="Low complexity" evidence="8">
    <location>
        <begin position="1416"/>
        <end position="1458"/>
    </location>
</feature>
<dbReference type="PANTHER" id="PTHR21704">
    <property type="entry name" value="NIPPED-B-LIKE PROTEIN DELANGIN SCC2-RELATED"/>
    <property type="match status" value="1"/>
</dbReference>
<comment type="similarity">
    <text evidence="2 6">Belongs to the SCC2/Nipped-B family.</text>
</comment>
<feature type="compositionally biased region" description="Basic residues" evidence="8">
    <location>
        <begin position="1546"/>
        <end position="1565"/>
    </location>
</feature>
<keyword evidence="7" id="KW-0175">Coiled coil</keyword>
<dbReference type="Pfam" id="PF12830">
    <property type="entry name" value="Nipped-B_C"/>
    <property type="match status" value="1"/>
</dbReference>
<dbReference type="GO" id="GO:0090694">
    <property type="term" value="C:Scc2-Scc4 cohesin loading complex"/>
    <property type="evidence" value="ECO:0007669"/>
    <property type="project" value="TreeGrafter"/>
</dbReference>
<feature type="compositionally biased region" description="Polar residues" evidence="8">
    <location>
        <begin position="1529"/>
        <end position="1545"/>
    </location>
</feature>
<feature type="domain" description="Sister chromatid cohesion C-terminal" evidence="9">
    <location>
        <begin position="1069"/>
        <end position="1253"/>
    </location>
</feature>
<keyword evidence="4 6" id="KW-0539">Nucleus</keyword>
<feature type="region of interest" description="Disordered" evidence="8">
    <location>
        <begin position="1389"/>
        <end position="1458"/>
    </location>
</feature>
<evidence type="ECO:0000256" key="5">
    <source>
        <dbReference type="ARBA" id="ARBA00023306"/>
    </source>
</evidence>
<protein>
    <recommendedName>
        <fullName evidence="6">Nipped-B protein</fullName>
    </recommendedName>
</protein>
<dbReference type="Proteomes" id="UP001186944">
    <property type="component" value="Unassembled WGS sequence"/>
</dbReference>
<feature type="compositionally biased region" description="Basic residues" evidence="8">
    <location>
        <begin position="1584"/>
        <end position="1594"/>
    </location>
</feature>
<feature type="compositionally biased region" description="Acidic residues" evidence="8">
    <location>
        <begin position="1396"/>
        <end position="1405"/>
    </location>
</feature>
<dbReference type="GO" id="GO:0061775">
    <property type="term" value="F:cohesin loader activity"/>
    <property type="evidence" value="ECO:0007669"/>
    <property type="project" value="InterPro"/>
</dbReference>
<proteinExistence type="inferred from homology"/>
<accession>A0AA88XQL0</accession>
<dbReference type="SUPFAM" id="SSF48371">
    <property type="entry name" value="ARM repeat"/>
    <property type="match status" value="1"/>
</dbReference>
<evidence type="ECO:0000259" key="9">
    <source>
        <dbReference type="Pfam" id="PF12830"/>
    </source>
</evidence>
<dbReference type="InterPro" id="IPR011989">
    <property type="entry name" value="ARM-like"/>
</dbReference>
<dbReference type="GO" id="GO:0034087">
    <property type="term" value="P:establishment of mitotic sister chromatid cohesion"/>
    <property type="evidence" value="ECO:0007669"/>
    <property type="project" value="TreeGrafter"/>
</dbReference>
<feature type="compositionally biased region" description="Acidic residues" evidence="8">
    <location>
        <begin position="1598"/>
        <end position="1611"/>
    </location>
</feature>
<organism evidence="10 11">
    <name type="scientific">Pinctada imbricata</name>
    <name type="common">Atlantic pearl-oyster</name>
    <name type="synonym">Pinctada martensii</name>
    <dbReference type="NCBI Taxonomy" id="66713"/>
    <lineage>
        <taxon>Eukaryota</taxon>
        <taxon>Metazoa</taxon>
        <taxon>Spiralia</taxon>
        <taxon>Lophotrochozoa</taxon>
        <taxon>Mollusca</taxon>
        <taxon>Bivalvia</taxon>
        <taxon>Autobranchia</taxon>
        <taxon>Pteriomorphia</taxon>
        <taxon>Pterioida</taxon>
        <taxon>Pterioidea</taxon>
        <taxon>Pteriidae</taxon>
        <taxon>Pinctada</taxon>
    </lineage>
</organism>
<comment type="caution">
    <text evidence="10">The sequence shown here is derived from an EMBL/GenBank/DDBJ whole genome shotgun (WGS) entry which is preliminary data.</text>
</comment>
<evidence type="ECO:0000313" key="11">
    <source>
        <dbReference type="Proteomes" id="UP001186944"/>
    </source>
</evidence>
<gene>
    <name evidence="10" type="ORF">FSP39_007027</name>
</gene>
<feature type="compositionally biased region" description="Acidic residues" evidence="8">
    <location>
        <begin position="1569"/>
        <end position="1578"/>
    </location>
</feature>
<evidence type="ECO:0000256" key="2">
    <source>
        <dbReference type="ARBA" id="ARBA00009252"/>
    </source>
</evidence>
<dbReference type="PANTHER" id="PTHR21704:SF18">
    <property type="entry name" value="NIPPED-B-LIKE PROTEIN"/>
    <property type="match status" value="1"/>
</dbReference>
<evidence type="ECO:0000313" key="10">
    <source>
        <dbReference type="EMBL" id="KAK3089843.1"/>
    </source>
</evidence>
<reference evidence="10" key="1">
    <citation type="submission" date="2019-08" db="EMBL/GenBank/DDBJ databases">
        <title>The improved chromosome-level genome for the pearl oyster Pinctada fucata martensii using PacBio sequencing and Hi-C.</title>
        <authorList>
            <person name="Zheng Z."/>
        </authorList>
    </citation>
    <scope>NUCLEOTIDE SEQUENCE</scope>
    <source>
        <strain evidence="10">ZZ-2019</strain>
        <tissue evidence="10">Adductor muscle</tissue>
    </source>
</reference>
<dbReference type="InterPro" id="IPR026003">
    <property type="entry name" value="Cohesin_HEAT"/>
</dbReference>
<dbReference type="GO" id="GO:0010468">
    <property type="term" value="P:regulation of gene expression"/>
    <property type="evidence" value="ECO:0007669"/>
    <property type="project" value="InterPro"/>
</dbReference>
<feature type="region of interest" description="Disordered" evidence="8">
    <location>
        <begin position="1525"/>
        <end position="1611"/>
    </location>
</feature>
<keyword evidence="3 6" id="KW-0677">Repeat</keyword>
<feature type="coiled-coil region" evidence="7">
    <location>
        <begin position="1011"/>
        <end position="1048"/>
    </location>
</feature>